<evidence type="ECO:0000313" key="2">
    <source>
        <dbReference type="EMBL" id="WNR43106.1"/>
    </source>
</evidence>
<reference evidence="2" key="1">
    <citation type="submission" date="2022-02" db="EMBL/GenBank/DDBJ databases">
        <title>Paenibacillus sp. MBLB1832 Whole Genome Shotgun Sequencing.</title>
        <authorList>
            <person name="Hwang C.Y."/>
            <person name="Cho E.-S."/>
            <person name="Seo M.-J."/>
        </authorList>
    </citation>
    <scope>NUCLEOTIDE SEQUENCE</scope>
    <source>
        <strain evidence="2">MBLB1832</strain>
    </source>
</reference>
<keyword evidence="3" id="KW-1185">Reference proteome</keyword>
<feature type="transmembrane region" description="Helical" evidence="1">
    <location>
        <begin position="34"/>
        <end position="53"/>
    </location>
</feature>
<accession>A0AA96LM37</accession>
<protein>
    <recommendedName>
        <fullName evidence="4">ABC transporter permease</fullName>
    </recommendedName>
</protein>
<dbReference type="EMBL" id="CP130319">
    <property type="protein sequence ID" value="WNR43106.1"/>
    <property type="molecule type" value="Genomic_DNA"/>
</dbReference>
<feature type="transmembrane region" description="Helical" evidence="1">
    <location>
        <begin position="7"/>
        <end position="28"/>
    </location>
</feature>
<keyword evidence="1" id="KW-0472">Membrane</keyword>
<keyword evidence="1" id="KW-1133">Transmembrane helix</keyword>
<gene>
    <name evidence="2" type="ORF">MJB10_18575</name>
</gene>
<keyword evidence="1" id="KW-0812">Transmembrane</keyword>
<dbReference type="Proteomes" id="UP001304650">
    <property type="component" value="Chromosome"/>
</dbReference>
<organism evidence="2 3">
    <name type="scientific">Paenibacillus roseopurpureus</name>
    <dbReference type="NCBI Taxonomy" id="2918901"/>
    <lineage>
        <taxon>Bacteria</taxon>
        <taxon>Bacillati</taxon>
        <taxon>Bacillota</taxon>
        <taxon>Bacilli</taxon>
        <taxon>Bacillales</taxon>
        <taxon>Paenibacillaceae</taxon>
        <taxon>Paenibacillus</taxon>
    </lineage>
</organism>
<dbReference type="RefSeq" id="WP_314797080.1">
    <property type="nucleotide sequence ID" value="NZ_CP130319.1"/>
</dbReference>
<dbReference type="KEGG" id="proo:MJB10_18575"/>
<proteinExistence type="predicted"/>
<dbReference type="PANTHER" id="PTHR37305:SF1">
    <property type="entry name" value="MEMBRANE PROTEIN"/>
    <property type="match status" value="1"/>
</dbReference>
<feature type="transmembrane region" description="Helical" evidence="1">
    <location>
        <begin position="86"/>
        <end position="106"/>
    </location>
</feature>
<sequence>MKHAISTYLYQCIQMVMVVTMAFMISTVSRSSSIAIALSIGIMFAGTSIVGFLSQYKWAKYYLFENTDLTQYLNGAPNIVGMSLSFSVKVIILYFVIFNVCTWLVFRKKDVTA</sequence>
<evidence type="ECO:0000256" key="1">
    <source>
        <dbReference type="SAM" id="Phobius"/>
    </source>
</evidence>
<evidence type="ECO:0008006" key="4">
    <source>
        <dbReference type="Google" id="ProtNLM"/>
    </source>
</evidence>
<name>A0AA96LM37_9BACL</name>
<evidence type="ECO:0000313" key="3">
    <source>
        <dbReference type="Proteomes" id="UP001304650"/>
    </source>
</evidence>
<dbReference type="PANTHER" id="PTHR37305">
    <property type="entry name" value="INTEGRAL MEMBRANE PROTEIN-RELATED"/>
    <property type="match status" value="1"/>
</dbReference>
<dbReference type="AlphaFoldDB" id="A0AA96LM37"/>